<dbReference type="PANTHER" id="PTHR46481">
    <property type="entry name" value="ZINC FINGER BED DOMAIN-CONTAINING PROTEIN 4"/>
    <property type="match status" value="1"/>
</dbReference>
<organism evidence="7 8">
    <name type="scientific">Paragonimus skrjabini miyazakii</name>
    <dbReference type="NCBI Taxonomy" id="59628"/>
    <lineage>
        <taxon>Eukaryota</taxon>
        <taxon>Metazoa</taxon>
        <taxon>Spiralia</taxon>
        <taxon>Lophotrochozoa</taxon>
        <taxon>Platyhelminthes</taxon>
        <taxon>Trematoda</taxon>
        <taxon>Digenea</taxon>
        <taxon>Plagiorchiida</taxon>
        <taxon>Troglotremata</taxon>
        <taxon>Troglotrematidae</taxon>
        <taxon>Paragonimus</taxon>
    </lineage>
</organism>
<reference evidence="7" key="1">
    <citation type="submission" date="2019-07" db="EMBL/GenBank/DDBJ databases">
        <title>Annotation for the trematode Paragonimus miyazaki's.</title>
        <authorList>
            <person name="Choi Y.-J."/>
        </authorList>
    </citation>
    <scope>NUCLEOTIDE SEQUENCE</scope>
    <source>
        <strain evidence="7">Japan</strain>
    </source>
</reference>
<dbReference type="Proteomes" id="UP000822476">
    <property type="component" value="Unassembled WGS sequence"/>
</dbReference>
<evidence type="ECO:0000256" key="1">
    <source>
        <dbReference type="ARBA" id="ARBA00004123"/>
    </source>
</evidence>
<dbReference type="GO" id="GO:0008270">
    <property type="term" value="F:zinc ion binding"/>
    <property type="evidence" value="ECO:0007669"/>
    <property type="project" value="UniProtKB-KW"/>
</dbReference>
<evidence type="ECO:0000256" key="4">
    <source>
        <dbReference type="ARBA" id="ARBA00022833"/>
    </source>
</evidence>
<dbReference type="PANTHER" id="PTHR46481:SF10">
    <property type="entry name" value="ZINC FINGER BED DOMAIN-CONTAINING PROTEIN 39"/>
    <property type="match status" value="1"/>
</dbReference>
<dbReference type="InterPro" id="IPR012337">
    <property type="entry name" value="RNaseH-like_sf"/>
</dbReference>
<evidence type="ECO:0000313" key="7">
    <source>
        <dbReference type="EMBL" id="KAF7257620.1"/>
    </source>
</evidence>
<evidence type="ECO:0000256" key="5">
    <source>
        <dbReference type="ARBA" id="ARBA00023242"/>
    </source>
</evidence>
<dbReference type="SUPFAM" id="SSF53098">
    <property type="entry name" value="Ribonuclease H-like"/>
    <property type="match status" value="1"/>
</dbReference>
<evidence type="ECO:0000256" key="6">
    <source>
        <dbReference type="SAM" id="MobiDB-lite"/>
    </source>
</evidence>
<protein>
    <recommendedName>
        <fullName evidence="9">HAT C-terminal dimerisation domain-containing protein</fullName>
    </recommendedName>
</protein>
<keyword evidence="5" id="KW-0539">Nucleus</keyword>
<comment type="caution">
    <text evidence="7">The sequence shown here is derived from an EMBL/GenBank/DDBJ whole genome shotgun (WGS) entry which is preliminary data.</text>
</comment>
<dbReference type="GO" id="GO:0005634">
    <property type="term" value="C:nucleus"/>
    <property type="evidence" value="ECO:0007669"/>
    <property type="project" value="UniProtKB-SubCell"/>
</dbReference>
<name>A0A8S9YWT8_9TREM</name>
<keyword evidence="4" id="KW-0862">Zinc</keyword>
<keyword evidence="8" id="KW-1185">Reference proteome</keyword>
<dbReference type="OrthoDB" id="6253127at2759"/>
<dbReference type="EMBL" id="JTDE01002260">
    <property type="protein sequence ID" value="KAF7257620.1"/>
    <property type="molecule type" value="Genomic_DNA"/>
</dbReference>
<keyword evidence="3" id="KW-0863">Zinc-finger</keyword>
<evidence type="ECO:0000256" key="2">
    <source>
        <dbReference type="ARBA" id="ARBA00022723"/>
    </source>
</evidence>
<dbReference type="AlphaFoldDB" id="A0A8S9YWT8"/>
<accession>A0A8S9YWT8</accession>
<comment type="subcellular location">
    <subcellularLocation>
        <location evidence="1">Nucleus</location>
    </subcellularLocation>
</comment>
<evidence type="ECO:0000313" key="8">
    <source>
        <dbReference type="Proteomes" id="UP000822476"/>
    </source>
</evidence>
<feature type="region of interest" description="Disordered" evidence="6">
    <location>
        <begin position="34"/>
        <end position="65"/>
    </location>
</feature>
<keyword evidence="2" id="KW-0479">Metal-binding</keyword>
<evidence type="ECO:0000256" key="3">
    <source>
        <dbReference type="ARBA" id="ARBA00022771"/>
    </source>
</evidence>
<dbReference type="InterPro" id="IPR052035">
    <property type="entry name" value="ZnF_BED_domain_contain"/>
</dbReference>
<evidence type="ECO:0008006" key="9">
    <source>
        <dbReference type="Google" id="ProtNLM"/>
    </source>
</evidence>
<sequence length="720" mass="81558">MQNVEYNENSKCPKPESSSPLIFAVDQLKISSDKQGHDSLTNGVEHRINKPNDSSSKLRQSPCGPWGNHRAQTKELFKMVSDRDGSFSLSEFHYKLAYFLIRDAHPPEVLQDYGFKTLILTLLTDKQGRAAEVSDFWVPSASKMRHQILRKLRDAASERLEKLIKQQLQRTCSLLPDCQSATDTDSTHSITLCQTLAFTVELWNPDTSSPAVHTTDVNQDELYADISVHLPLHGTEEHQLFYFTQKVSSVFDLRSTLRIFSKQLGVDPSEAYINNILLPIDRLVVTTNNSEMLTAVDDGVSKNATKDQTNPSIVPIPCLVTELLNAIEEALNLPQVERLMRSCQMIIREVQSYRGERKMYRWNTEHAFLSPTSIHEQSAHNNSDLVRSESTGTSERNDIGINRKIPFPSSVYSTVFRLLQAVDRIASSVPIGSNNMECAQIILCTLKPVNRIINFLSNPHLFINAAMILPFLYGLRHQFDSAPPNHNTDSSCACKVFLQSLQEYLSDCYLKEGFVHEILLSATYLDPRLKSNLMCLDPNTVTTTLSGLFSSVLLDSQRQALQPHDETQHGNQESDILIERITKEMAQFQKEPPVSLDSNPFDWWRNNQHLYPTLAKTAFQFLNISPVCFSRPPHNDAHSPLSAQSKPSFTSNLSSFNRSWSLANEVTQLLHDVNICCEPPLSDKNGICSIRQSTIPTEDMSDYCFLWHNWMHTSPRDLDQ</sequence>
<proteinExistence type="predicted"/>
<gene>
    <name evidence="7" type="ORF">EG68_05507</name>
</gene>